<feature type="compositionally biased region" description="Low complexity" evidence="1">
    <location>
        <begin position="78"/>
        <end position="88"/>
    </location>
</feature>
<gene>
    <name evidence="2" type="ORF">UFOPK1591_00978</name>
</gene>
<protein>
    <submittedName>
        <fullName evidence="2">Unannotated protein</fullName>
    </submittedName>
</protein>
<name>A0A6J6DLF3_9ZZZZ</name>
<proteinExistence type="predicted"/>
<feature type="region of interest" description="Disordered" evidence="1">
    <location>
        <begin position="42"/>
        <end position="127"/>
    </location>
</feature>
<evidence type="ECO:0000256" key="1">
    <source>
        <dbReference type="SAM" id="MobiDB-lite"/>
    </source>
</evidence>
<dbReference type="AlphaFoldDB" id="A0A6J6DLF3"/>
<dbReference type="EMBL" id="CAEZTD010000073">
    <property type="protein sequence ID" value="CAB4564962.1"/>
    <property type="molecule type" value="Genomic_DNA"/>
</dbReference>
<sequence>MDSPLEPLPPIVDERLIEAPFEVAVLGQTYVVAGDDDSLAVSASASSREVQRAERSAIRQARREAKAQAKIDAKAAKRAPISASSDSAESSHDVASEQKSPSSQTDEPGVSSPRVRKLSFDDLIDGQ</sequence>
<feature type="compositionally biased region" description="Basic and acidic residues" evidence="1">
    <location>
        <begin position="49"/>
        <end position="75"/>
    </location>
</feature>
<organism evidence="2">
    <name type="scientific">freshwater metagenome</name>
    <dbReference type="NCBI Taxonomy" id="449393"/>
    <lineage>
        <taxon>unclassified sequences</taxon>
        <taxon>metagenomes</taxon>
        <taxon>ecological metagenomes</taxon>
    </lineage>
</organism>
<accession>A0A6J6DLF3</accession>
<evidence type="ECO:0000313" key="2">
    <source>
        <dbReference type="EMBL" id="CAB4564962.1"/>
    </source>
</evidence>
<reference evidence="2" key="1">
    <citation type="submission" date="2020-05" db="EMBL/GenBank/DDBJ databases">
        <authorList>
            <person name="Chiriac C."/>
            <person name="Salcher M."/>
            <person name="Ghai R."/>
            <person name="Kavagutti S V."/>
        </authorList>
    </citation>
    <scope>NUCLEOTIDE SEQUENCE</scope>
</reference>